<sequence>MAVASGGPPDFGGAFWNGVRDAILFGKTSGALGADLAALVGDKLDDALLLGVGGALWPEGDEDRLWDLAETWRDFAAEINVLQRDYGAGVTKIVSAWGGDVGPAVLERWQELSSEVGGLMDVHAIAVQASMGARKAGTDIEFAKHSLIGMIIITMGMVFALAIKSFLNPFSRPAVVAGQAGLIMLARKKATERIATLTARMGGKQIGRTLPRAAAPAAARTTAPAFTRTTAAKAATAANSAARPTLAQTWKTVVTRDNIKRSVLSQVALMSGVNLAVQGEQLGRGTRDAFDLRSFGASTLTGVTAGLLMVPVRVPLHVGTRKVLPVKPSPGPSSAVPTSTRWPRTAAMLEEGLLMAATLPPASMLANGVVYQQWHLPTPREWAIAGYQGAFTRGLGLAAEAGGRKLGGLGLVPLNDAKNPVGYAKTSPEPVMKSAPLPELPYQHLHPAEKPLKFGLDPVTTGHLNRPDVVPSVTKASPAPHPSPRPVEASAPTHSKTPTTVVPDLARPGNEPAGGARTNEPAGGARTNEPAGGARTAAEPANPTRGREPATPPQSGPPPRGRAGGVTSVSHAENNTGVRPTGEPAARSAPANGPTPPARSHETAPPEGRGGGERTGPSREHPTETGPSREHPTETGPSREHPTETGTDRAEAVNGSGTRNGSPDGRHTGTQINATEWVGMSAHGGTQSPAETQAAIGRGLGRVREILEESVGKVRSVTVDQSGGTYRLVVVTRRGVSHTFEIVVGPTGPDQAAMTNIGGGSRRAKTHRVTISEDITGTSLDAAVGRAISHEVRETLHQDSSAFGRALRRTGPPSVLFAGSTVGPGPVRLSGHDAGRVQELQVMIREYAGAPVRDRPTLEKQLGRMVDELGLTNSALRDAVNQLLNPHETGLVEHLADPRARWRGTQPPRDPAWQQAADAILPLLTSQRGSDFWLVTREGGLIVAYTAQGGSVRVAIRNATSHLEMVEQLGRDLSAALERRQQLSSGIPDSLAPDLPGGKSLKLGPADRKHIGALTALGRLYEQLRREELDPALRQANDSTLDGLSAKDLASHPTAPDAVKAAAGKLAPVENRLRELIHGPEGRDHGLGLGKDIPGARQRLELLKDAMPDSLFAVVDRLAAPEMSTDGALALARHLATTDAVEGVGIKPTNELPLDADSARSTPMEPQDIRAAQDGLNNRFKDVYVAYSNSAGKAKGSVTFYFVRDPSATDAITIERVANSQFRITISDKLTEQSWAAGRDALAKELRNLVNEEAYPLPSRRWLWAKSGIPSGAQAITMTAVIQAASVGGPISAKLFLIAGLTSAAGEMVGGWRGARQSATAGDQRARWQQSQTGPPDRATLARDVNADIQATKPMLEKYGRPPTSEPTENAIVSTNSADSAALLARVKQILQTGVSSSEVPGAARIKIARLDPNDPNAPIRITIRLASPHGAASLTITIKGVAARGELVLQGTKFNKLTGRVSYDAYLGADVVAKFREHQQSPTSSGADPVRKEMLSVLAEAVQDRANLFSKEQSLRWQLARSGPTAAAGVGSWAVLAGTGVPGLGLAVGAGFLARAVTRAPVDFAYDHTAAAESSFSGAARSSDMGHSGKANRMGLGAKVLHGISHVADIVEGMRYNAHLLDSGTPPSASLLGVLAAESALVNPSRTSPDPGFTAERLANGRIVLKPTTGRSIEIEIHEGPHNWVRLVHAGKGFIVEVPRDGRGEIFIKEVQEAAANAVKVAQAISPRGLFQFLKPSGPNVAVIGGTTAINSAVLGGSGLSAFGNRSAGAAGTGPAGRMNEQGWLHGQLEAAGLGYDKSKHSSPADLRAGLTHAEQQQSATINDLVKLLGSARPAEVQALKDALRDYFLDAQKQEAVADEIIARLTKPKEHGELPHVTEAVDLGGGRYLLKVVPEGSTAGRVLRNESSFGLVIEVAFKPLEGDRAVAVYPVNDSAELLIVVDPNKAPAPGGAQPGAGARPTPREAFVEVLNAYIQLKLTSPNGEVPWTKILGNTTVVAGAGVAGVLASAVLGVNGVPRSAFTRALYGSGQVVTDAYTGQWFGRGLAVDRARAENVLADMTGGPSAVRLNYVLAQNARLRQVADVIDAAYDALYQARGWDTAKVASAIDGLMQSGLRDRDLVNAVHEAFAALPRDTAREVAENYAATVAGYRGVPADVLYQAHKSLLEERLADLRRNSSRTPEEDAQLAALTQLKQGWPDPADPTAPHTSRQILWHSPDLSYAAEVFGDLANAQHVAVVIANHPNGFADTLPPAAGLSDSSGVATVVLNGPLMSGPAGRDALHSVLQSIDTVRHSGADVTVIAHSRHAPIVLGIAPPPTNRPVLPNPQPMSTVSIRRLLLLDADLRDPALRQRLDQLASAGVLITVGYPDGSQPNAPRQATQVPIGPVNSGLNGYFDADSVARRTLDDVISGTFDPPFRAFGGLLELRPEEGWELDARLEQWATDAYAEIRAVDDVAEIAVALADAARQDGSRGFRPEEIELVRQHLFLDEHPIDSDDGRRVVPRRYDPHPDIAEAWLRLRTGEYLPADLVLLEHELAEARYFAAHPTASYAEAHAAANHTANWQDRIPRRLSEVLEGFEGALPPDRFTALRQLVDDGGREQVVTRLCATLDELGIPVTRAEHAELAAMTSRPAPAAGPSGPVPGALDRLTVRG</sequence>
<dbReference type="Proteomes" id="UP000578819">
    <property type="component" value="Unassembled WGS sequence"/>
</dbReference>
<feature type="region of interest" description="Disordered" evidence="1">
    <location>
        <begin position="1317"/>
        <end position="1339"/>
    </location>
</feature>
<name>A0A7W7WQV6_9ACTN</name>
<proteinExistence type="predicted"/>
<dbReference type="Pfam" id="PF25547">
    <property type="entry name" value="WXG100_2"/>
    <property type="match status" value="1"/>
</dbReference>
<organism evidence="3 4">
    <name type="scientific">Micromonospora polyrhachis</name>
    <dbReference type="NCBI Taxonomy" id="1282883"/>
    <lineage>
        <taxon>Bacteria</taxon>
        <taxon>Bacillati</taxon>
        <taxon>Actinomycetota</taxon>
        <taxon>Actinomycetes</taxon>
        <taxon>Micromonosporales</taxon>
        <taxon>Micromonosporaceae</taxon>
        <taxon>Micromonospora</taxon>
    </lineage>
</organism>
<dbReference type="InterPro" id="IPR057746">
    <property type="entry name" value="CpnT-like_N"/>
</dbReference>
<keyword evidence="4" id="KW-1185">Reference proteome</keyword>
<accession>A0A7W7WQV6</accession>
<evidence type="ECO:0000256" key="1">
    <source>
        <dbReference type="SAM" id="MobiDB-lite"/>
    </source>
</evidence>
<evidence type="ECO:0000313" key="4">
    <source>
        <dbReference type="Proteomes" id="UP000578819"/>
    </source>
</evidence>
<reference evidence="3 4" key="1">
    <citation type="submission" date="2020-08" db="EMBL/GenBank/DDBJ databases">
        <title>Sequencing the genomes of 1000 actinobacteria strains.</title>
        <authorList>
            <person name="Klenk H.-P."/>
        </authorList>
    </citation>
    <scope>NUCLEOTIDE SEQUENCE [LARGE SCALE GENOMIC DNA]</scope>
    <source>
        <strain evidence="3 4">DSM 45886</strain>
    </source>
</reference>
<dbReference type="EMBL" id="JACHJW010000001">
    <property type="protein sequence ID" value="MBB4960229.1"/>
    <property type="molecule type" value="Genomic_DNA"/>
</dbReference>
<gene>
    <name evidence="3" type="ORF">FHR38_003962</name>
</gene>
<feature type="region of interest" description="Disordered" evidence="1">
    <location>
        <begin position="456"/>
        <end position="670"/>
    </location>
</feature>
<evidence type="ECO:0000259" key="2">
    <source>
        <dbReference type="Pfam" id="PF25547"/>
    </source>
</evidence>
<protein>
    <recommendedName>
        <fullName evidence="2">Outer membrane channel protein CpnT-like N-terminal domain-containing protein</fullName>
    </recommendedName>
</protein>
<feature type="compositionally biased region" description="Low complexity" evidence="1">
    <location>
        <begin position="2633"/>
        <end position="2646"/>
    </location>
</feature>
<feature type="region of interest" description="Disordered" evidence="1">
    <location>
        <begin position="984"/>
        <end position="1004"/>
    </location>
</feature>
<feature type="compositionally biased region" description="Polar residues" evidence="1">
    <location>
        <begin position="1317"/>
        <end position="1334"/>
    </location>
</feature>
<feature type="compositionally biased region" description="Polar residues" evidence="1">
    <location>
        <begin position="567"/>
        <end position="578"/>
    </location>
</feature>
<comment type="caution">
    <text evidence="3">The sequence shown here is derived from an EMBL/GenBank/DDBJ whole genome shotgun (WGS) entry which is preliminary data.</text>
</comment>
<feature type="region of interest" description="Disordered" evidence="1">
    <location>
        <begin position="2631"/>
        <end position="2654"/>
    </location>
</feature>
<feature type="compositionally biased region" description="Basic and acidic residues" evidence="1">
    <location>
        <begin position="599"/>
        <end position="651"/>
    </location>
</feature>
<dbReference type="RefSeq" id="WP_184536040.1">
    <property type="nucleotide sequence ID" value="NZ_JACHJW010000001.1"/>
</dbReference>
<feature type="domain" description="Outer membrane channel protein CpnT-like N-terminal" evidence="2">
    <location>
        <begin position="55"/>
        <end position="170"/>
    </location>
</feature>
<evidence type="ECO:0000313" key="3">
    <source>
        <dbReference type="EMBL" id="MBB4960229.1"/>
    </source>
</evidence>
<feature type="compositionally biased region" description="Pro residues" evidence="1">
    <location>
        <begin position="550"/>
        <end position="560"/>
    </location>
</feature>